<accession>A0AA34QVW2</accession>
<feature type="compositionally biased region" description="Low complexity" evidence="1">
    <location>
        <begin position="20"/>
        <end position="29"/>
    </location>
</feature>
<feature type="region of interest" description="Disordered" evidence="1">
    <location>
        <begin position="1"/>
        <end position="43"/>
    </location>
</feature>
<evidence type="ECO:0000256" key="1">
    <source>
        <dbReference type="SAM" id="MobiDB-lite"/>
    </source>
</evidence>
<evidence type="ECO:0000313" key="3">
    <source>
        <dbReference type="Proteomes" id="UP000005640"/>
    </source>
</evidence>
<organism evidence="2 3">
    <name type="scientific">Homo sapiens</name>
    <name type="common">Human</name>
    <dbReference type="NCBI Taxonomy" id="9606"/>
    <lineage>
        <taxon>Eukaryota</taxon>
        <taxon>Metazoa</taxon>
        <taxon>Chordata</taxon>
        <taxon>Craniata</taxon>
        <taxon>Vertebrata</taxon>
        <taxon>Euteleostomi</taxon>
        <taxon>Mammalia</taxon>
        <taxon>Eutheria</taxon>
        <taxon>Euarchontoglires</taxon>
        <taxon>Primates</taxon>
        <taxon>Haplorrhini</taxon>
        <taxon>Catarrhini</taxon>
        <taxon>Hominidae</taxon>
        <taxon>Homo</taxon>
    </lineage>
</organism>
<reference evidence="2 3" key="1">
    <citation type="journal article" date="2001" name="Nature">
        <title>Initial sequencing and analysis of the human genome.</title>
        <authorList>
            <consortium name="International Human Genome Sequencing Consortium"/>
            <person name="Lander E.S."/>
            <person name="Linton L.M."/>
            <person name="Birren B."/>
            <person name="Nusbaum C."/>
            <person name="Zody M.C."/>
            <person name="Baldwin J."/>
            <person name="Devon K."/>
            <person name="Dewar K."/>
            <person name="Doyle M."/>
            <person name="FitzHugh W."/>
            <person name="Funke R."/>
            <person name="Gage D."/>
            <person name="Harris K."/>
            <person name="Heaford A."/>
            <person name="Howland J."/>
            <person name="Kann L."/>
            <person name="Lehoczky J."/>
            <person name="LeVine R."/>
            <person name="McEwan P."/>
            <person name="McKernan K."/>
            <person name="Meldrim J."/>
            <person name="Mesirov J.P."/>
            <person name="Miranda C."/>
            <person name="Morris W."/>
            <person name="Naylor J."/>
            <person name="Raymond C."/>
            <person name="Rosetti M."/>
            <person name="Santos R."/>
            <person name="Sheridan A."/>
            <person name="Sougnez C."/>
            <person name="Stange-Thomann N."/>
            <person name="Stojanovic N."/>
            <person name="Subramanian A."/>
            <person name="Wyman D."/>
            <person name="Rogers J."/>
            <person name="Sulston J."/>
            <person name="Ainscough R."/>
            <person name="Beck S."/>
            <person name="Bentley D."/>
            <person name="Burton J."/>
            <person name="Clee C."/>
            <person name="Carter N."/>
            <person name="Coulson A."/>
            <person name="Deadman R."/>
            <person name="Deloukas P."/>
            <person name="Dunham A."/>
            <person name="Dunham I."/>
            <person name="Durbin R."/>
            <person name="French L."/>
            <person name="Grafham D."/>
            <person name="Gregory S."/>
            <person name="Hubbard T."/>
            <person name="Humphray S."/>
            <person name="Hunt A."/>
            <person name="Jones M."/>
            <person name="Lloyd C."/>
            <person name="McMurray A."/>
            <person name="Matthews L."/>
            <person name="Mercer S."/>
            <person name="Milne S."/>
            <person name="Mullikin J.C."/>
            <person name="Mungall A."/>
            <person name="Plumb R."/>
            <person name="Ross M."/>
            <person name="Shownkeen R."/>
            <person name="Sims S."/>
            <person name="Waterston R.H."/>
            <person name="Wilson R.K."/>
            <person name="Hillier L.W."/>
            <person name="McPherson J.D."/>
            <person name="Marra M.A."/>
            <person name="Mardis E.R."/>
            <person name="Fulton L.A."/>
            <person name="Chinwalla A.T."/>
            <person name="Pepin K.H."/>
            <person name="Gish W.R."/>
            <person name="Chissoe S.L."/>
            <person name="Wendl M.C."/>
            <person name="Delehaunty K.D."/>
            <person name="Miner T.L."/>
            <person name="Delehaunty A."/>
            <person name="Kramer J.B."/>
            <person name="Cook L.L."/>
            <person name="Fulton R.S."/>
            <person name="Johnson D.L."/>
            <person name="Minx P.J."/>
            <person name="Clifton S.W."/>
            <person name="Hawkins T."/>
            <person name="Branscomb E."/>
            <person name="Predki P."/>
            <person name="Richardson P."/>
            <person name="Wenning S."/>
            <person name="Slezak T."/>
            <person name="Doggett N."/>
            <person name="Cheng J.F."/>
            <person name="Olsen A."/>
            <person name="Lucas S."/>
            <person name="Elkin C."/>
            <person name="Uberbacher E."/>
            <person name="Frazier M."/>
            <person name="Gibbs R.A."/>
            <person name="Muzny D.M."/>
            <person name="Scherer S.E."/>
            <person name="Bouck J.B."/>
            <person name="Sodergren E.J."/>
            <person name="Worley K.C."/>
            <person name="Rives C.M."/>
            <person name="Gorrell J.H."/>
            <person name="Metzker M.L."/>
            <person name="Naylor S.L."/>
            <person name="Kucherlapati R.S."/>
            <person name="Nelson D.L."/>
            <person name="Weinstock G.M."/>
            <person name="Sakaki Y."/>
            <person name="Fujiyama A."/>
            <person name="Hattori M."/>
            <person name="Yada T."/>
            <person name="Toyoda A."/>
            <person name="Itoh T."/>
            <person name="Kawagoe C."/>
            <person name="Watanabe H."/>
            <person name="Totoki Y."/>
            <person name="Taylor T."/>
            <person name="Weissenbach J."/>
            <person name="Heilig R."/>
            <person name="Saurin W."/>
            <person name="Artiguenave F."/>
            <person name="Brottier P."/>
            <person name="Bruls T."/>
            <person name="Pelletier E."/>
            <person name="Robert C."/>
            <person name="Wincker P."/>
            <person name="Smith D.R."/>
            <person name="Doucette-Stamm L."/>
            <person name="Rubenfield M."/>
            <person name="Weinstock K."/>
            <person name="Lee H.M."/>
            <person name="Dubois J."/>
            <person name="Rosenthal A."/>
            <person name="Platzer M."/>
            <person name="Nyakatura G."/>
            <person name="Taudien S."/>
            <person name="Rump A."/>
            <person name="Yang H."/>
            <person name="Yu J."/>
            <person name="Wang J."/>
            <person name="Huang G."/>
            <person name="Gu J."/>
            <person name="Hood L."/>
            <person name="Rowen L."/>
            <person name="Madan A."/>
            <person name="Qin S."/>
            <person name="Davis R.W."/>
            <person name="Federspiel N.A."/>
            <person name="Abola A.P."/>
            <person name="Proctor M.J."/>
            <person name="Myers R.M."/>
            <person name="Schmutz J."/>
            <person name="Dickson M."/>
            <person name="Grimwood J."/>
            <person name="Cox D.R."/>
            <person name="Olson M.V."/>
            <person name="Kaul R."/>
            <person name="Raymond C."/>
            <person name="Shimizu N."/>
            <person name="Kawasaki K."/>
            <person name="Minoshima S."/>
            <person name="Evans G.A."/>
            <person name="Athanasiou M."/>
            <person name="Schultz R."/>
            <person name="Roe B.A."/>
            <person name="Chen F."/>
            <person name="Pan H."/>
            <person name="Ramser J."/>
            <person name="Lehrach H."/>
            <person name="Reinhardt R."/>
            <person name="McCombie W.R."/>
            <person name="de la Bastide M."/>
            <person name="Dedhia N."/>
            <person name="Blocker H."/>
            <person name="Hornischer K."/>
            <person name="Nordsiek G."/>
            <person name="Agarwala R."/>
            <person name="Aravind L."/>
            <person name="Bailey J.A."/>
            <person name="Bateman A."/>
            <person name="Batzoglou S."/>
            <person name="Birney E."/>
            <person name="Bork P."/>
            <person name="Brown D.G."/>
            <person name="Burge C.B."/>
            <person name="Cerutti L."/>
            <person name="Chen H.C."/>
            <person name="Church D."/>
            <person name="Clamp M."/>
            <person name="Copley R.R."/>
            <person name="Doerks T."/>
            <person name="Eddy S.R."/>
            <person name="Eichler E.E."/>
            <person name="Furey T.S."/>
            <person name="Galagan J."/>
            <person name="Gilbert J.G."/>
            <person name="Harmon C."/>
            <person name="Hayashizaki Y."/>
            <person name="Haussler D."/>
            <person name="Hermjakob H."/>
            <person name="Hokamp K."/>
            <person name="Jang W."/>
            <person name="Johnson L.S."/>
            <person name="Jones T.A."/>
            <person name="Kasif S."/>
            <person name="Kaspryzk A."/>
            <person name="Kennedy S."/>
            <person name="Kent W.J."/>
            <person name="Kitts P."/>
            <person name="Koonin E.V."/>
            <person name="Korf I."/>
            <person name="Kulp D."/>
            <person name="Lancet D."/>
            <person name="Lowe T.M."/>
            <person name="McLysaght A."/>
            <person name="Mikkelsen T."/>
            <person name="Moran J.V."/>
            <person name="Mulder N."/>
            <person name="Pollara V.J."/>
            <person name="Ponting C.P."/>
            <person name="Schuler G."/>
            <person name="Schultz J."/>
            <person name="Slater G."/>
            <person name="Smit A.F."/>
            <person name="Stupka E."/>
            <person name="Szustakowski J."/>
            <person name="Thierry-Mieg D."/>
            <person name="Thierry-Mieg J."/>
            <person name="Wagner L."/>
            <person name="Wallis J."/>
            <person name="Wheeler R."/>
            <person name="Williams A."/>
            <person name="Wolf Y.I."/>
            <person name="Wolfe K.H."/>
            <person name="Yang S.P."/>
            <person name="Yeh R.F."/>
            <person name="Collins F."/>
            <person name="Guyer M.S."/>
            <person name="Peterson J."/>
            <person name="Felsenfeld A."/>
            <person name="Wetterstrand K.A."/>
            <person name="Patrinos A."/>
            <person name="Morgan M.J."/>
            <person name="de Jong P."/>
            <person name="Catanese J.J."/>
            <person name="Osoegawa K."/>
            <person name="Shizuya H."/>
            <person name="Choi S."/>
            <person name="Chen Y.J."/>
        </authorList>
    </citation>
    <scope>NUCLEOTIDE SEQUENCE [LARGE SCALE GENOMIC DNA]</scope>
</reference>
<sequence>PSSKRRRVEGPAKPNREDVSSSQEESLQLNSIPPTPTLTSTAVKSRQPLWGLKEMEEEDGSELDFAQGSQPVAGTERSRFLGPQYFQTPHNPSGPGLGNQLMRLSLMEEDEEEELEIQDESNEERQDTDMQASSYSSTSERGLDLLDSTELDIEITESLPLLGKSPHPYNSR</sequence>
<reference evidence="2" key="5">
    <citation type="submission" date="2025-09" db="UniProtKB">
        <authorList>
            <consortium name="Ensembl"/>
        </authorList>
    </citation>
    <scope>IDENTIFICATION</scope>
</reference>
<dbReference type="EMBL" id="AC005071">
    <property type="status" value="NOT_ANNOTATED_CDS"/>
    <property type="molecule type" value="Genomic_DNA"/>
</dbReference>
<dbReference type="Ensembl" id="ENST00000710637.1">
    <property type="protein sequence ID" value="ENSP00000518392.1"/>
    <property type="gene ID" value="ENSG00000292277.1"/>
</dbReference>
<evidence type="ECO:0008006" key="4">
    <source>
        <dbReference type="Google" id="ProtNLM"/>
    </source>
</evidence>
<reference evidence="2" key="4">
    <citation type="submission" date="2025-08" db="UniProtKB">
        <authorList>
            <consortium name="Ensembl"/>
        </authorList>
    </citation>
    <scope>IDENTIFICATION</scope>
</reference>
<keyword evidence="3" id="KW-1185">Reference proteome</keyword>
<feature type="compositionally biased region" description="Basic and acidic residues" evidence="1">
    <location>
        <begin position="8"/>
        <end position="19"/>
    </location>
</feature>
<dbReference type="GeneCards" id="ENSG00000292277"/>
<proteinExistence type="predicted"/>
<protein>
    <recommendedName>
        <fullName evidence="4">Cohesin subunit SA-3</fullName>
    </recommendedName>
</protein>
<dbReference type="Proteomes" id="UP000005640">
    <property type="component" value="Chromosome 7"/>
</dbReference>
<evidence type="ECO:0000313" key="2">
    <source>
        <dbReference type="Ensembl" id="ENSP00000518392.1"/>
    </source>
</evidence>
<feature type="region of interest" description="Disordered" evidence="1">
    <location>
        <begin position="56"/>
        <end position="145"/>
    </location>
</feature>
<dbReference type="AlphaFoldDB" id="A0AA34QVW2"/>
<feature type="compositionally biased region" description="Acidic residues" evidence="1">
    <location>
        <begin position="107"/>
        <end position="122"/>
    </location>
</feature>
<feature type="non-terminal residue" evidence="2">
    <location>
        <position position="1"/>
    </location>
</feature>
<name>A0AA34QVW2_HUMAN</name>
<reference evidence="2 3" key="3">
    <citation type="journal article" date="2004" name="Nature">
        <title>Finishing the euchromatic sequence of the human genome.</title>
        <authorList>
            <consortium name="International Human Genome Sequencing Consortium"/>
        </authorList>
    </citation>
    <scope>NUCLEOTIDE SEQUENCE [LARGE SCALE GENOMIC DNA]</scope>
</reference>
<feature type="compositionally biased region" description="Polar residues" evidence="1">
    <location>
        <begin position="129"/>
        <end position="140"/>
    </location>
</feature>
<reference evidence="2 3" key="2">
    <citation type="journal article" date="2003" name="Nature">
        <title>The DNA sequence of human chromosome 7.</title>
        <authorList>
            <person name="Hillier L.W."/>
            <person name="Fulton R.S."/>
            <person name="Fulton L.A."/>
            <person name="Graves T.A."/>
            <person name="Pepin K.H."/>
            <person name="Wagner-McPherson C."/>
            <person name="Layman D."/>
            <person name="Maas J."/>
            <person name="Jaeger S."/>
            <person name="Walker R."/>
            <person name="Wylie K."/>
            <person name="Sekhon M."/>
            <person name="Becker M.C."/>
            <person name="O'Laughlin M.D."/>
            <person name="Schaller M.E."/>
            <person name="Fewell G.A."/>
            <person name="Delehaunty K.D."/>
            <person name="Miner T.L."/>
            <person name="Nash W.E."/>
            <person name="Cordes M."/>
            <person name="Du H."/>
            <person name="Sun H."/>
            <person name="Edwards J."/>
            <person name="Bradshaw-Cordum H."/>
            <person name="Ali J."/>
            <person name="Andrews S."/>
            <person name="Isak A."/>
            <person name="Vanbrunt A."/>
            <person name="Nguyen C."/>
            <person name="Du F."/>
            <person name="Lamar B."/>
            <person name="Courtney L."/>
            <person name="Kalicki J."/>
            <person name="Ozersky P."/>
            <person name="Bielicki L."/>
            <person name="Scott K."/>
            <person name="Holmes A."/>
            <person name="Harkins R."/>
            <person name="Harris A."/>
            <person name="Strong C.M."/>
            <person name="Hou S."/>
            <person name="Tomlinson C."/>
            <person name="Dauphin-Kohlberg S."/>
            <person name="Kozlowicz-Reilly A."/>
            <person name="Leonard S."/>
            <person name="Rohlfing T."/>
            <person name="Rock S.M."/>
            <person name="Tin-Wollam A.M."/>
            <person name="Abbott A."/>
            <person name="Minx P."/>
            <person name="Maupin R."/>
            <person name="Strowmatt C."/>
            <person name="Latreille P."/>
            <person name="Miller N."/>
            <person name="Johnson D."/>
            <person name="Murray J."/>
            <person name="Woessner J.P."/>
            <person name="Wendl M.C."/>
            <person name="Yang S.P."/>
            <person name="Schultz B.R."/>
            <person name="Wallis J.W."/>
            <person name="Spieth J."/>
            <person name="Bieri T.A."/>
            <person name="Nelson J.O."/>
            <person name="Berkowicz N."/>
            <person name="Wohldmann P.E."/>
            <person name="Cook L.L."/>
            <person name="Hickenbotham M.T."/>
            <person name="Eldred J."/>
            <person name="Williams D."/>
            <person name="Bedell J.A."/>
            <person name="Mardis E.R."/>
            <person name="Clifton S.W."/>
            <person name="Chissoe S.L."/>
            <person name="Marra M.A."/>
            <person name="Raymond C."/>
            <person name="Haugen E."/>
            <person name="Gillett W."/>
            <person name="Zhou Y."/>
            <person name="James R."/>
            <person name="Phelps K."/>
            <person name="Iadanoto S."/>
            <person name="Bubb K."/>
            <person name="Simms E."/>
            <person name="Levy R."/>
            <person name="Clendenning J."/>
            <person name="Kaul R."/>
            <person name="Kent W.J."/>
            <person name="Furey T.S."/>
            <person name="Baertsch R.A."/>
            <person name="Brent M.R."/>
            <person name="Keibler E."/>
            <person name="Flicek P."/>
            <person name="Bork P."/>
            <person name="Suyama M."/>
            <person name="Bailey J.A."/>
            <person name="Portnoy M.E."/>
            <person name="Torrents D."/>
            <person name="Chinwalla A.T."/>
            <person name="Gish W.R."/>
            <person name="Eddy S.R."/>
            <person name="McPherson J.D."/>
            <person name="Olson M.V."/>
            <person name="Eichler E.E."/>
            <person name="Green E.D."/>
            <person name="Waterston R.H."/>
            <person name="Wilson R.K."/>
        </authorList>
    </citation>
    <scope>NUCLEOTIDE SEQUENCE [LARGE SCALE GENOMIC DNA]</scope>
</reference>